<feature type="region of interest" description="Disordered" evidence="1">
    <location>
        <begin position="84"/>
        <end position="108"/>
    </location>
</feature>
<dbReference type="SMART" id="SM00213">
    <property type="entry name" value="UBQ"/>
    <property type="match status" value="1"/>
</dbReference>
<reference evidence="4" key="1">
    <citation type="journal article" date="2023" name="Commun. Biol.">
        <title>Genome analysis of Parmales, the sister group of diatoms, reveals the evolutionary specialization of diatoms from phago-mixotrophs to photoautotrophs.</title>
        <authorList>
            <person name="Ban H."/>
            <person name="Sato S."/>
            <person name="Yoshikawa S."/>
            <person name="Yamada K."/>
            <person name="Nakamura Y."/>
            <person name="Ichinomiya M."/>
            <person name="Sato N."/>
            <person name="Blanc-Mathieu R."/>
            <person name="Endo H."/>
            <person name="Kuwata A."/>
            <person name="Ogata H."/>
        </authorList>
    </citation>
    <scope>NUCLEOTIDE SEQUENCE [LARGE SCALE GENOMIC DNA]</scope>
</reference>
<evidence type="ECO:0000313" key="4">
    <source>
        <dbReference type="Proteomes" id="UP001162640"/>
    </source>
</evidence>
<dbReference type="EMBL" id="BLQM01000162">
    <property type="protein sequence ID" value="GMH71016.1"/>
    <property type="molecule type" value="Genomic_DNA"/>
</dbReference>
<sequence>MSSITLKIKSTSSQTEFKIEITPSTTTVAELKGRTLSELKLAPGRRVRLIAQGKLLAPDTEMLSKFPLSDSSFVHCVISPLGSTPSSINPSAPTPAQPSDSDSYDLENPSTLLGFSTLRTSGVSRSEITAIRTYFTPQVNEYAETASTIAGESEGDRIFRMEVEWMQRQSANSEFRVNLGRGRGLGGGEKKKKKTTTTTT</sequence>
<feature type="region of interest" description="Disordered" evidence="1">
    <location>
        <begin position="178"/>
        <end position="200"/>
    </location>
</feature>
<gene>
    <name evidence="3" type="ORF">TL16_g05546</name>
</gene>
<dbReference type="GO" id="GO:0005783">
    <property type="term" value="C:endoplasmic reticulum"/>
    <property type="evidence" value="ECO:0007669"/>
    <property type="project" value="TreeGrafter"/>
</dbReference>
<evidence type="ECO:0000259" key="2">
    <source>
        <dbReference type="PROSITE" id="PS50053"/>
    </source>
</evidence>
<dbReference type="GO" id="GO:0044695">
    <property type="term" value="C:Dsc E3 ubiquitin ligase complex"/>
    <property type="evidence" value="ECO:0007669"/>
    <property type="project" value="InterPro"/>
</dbReference>
<dbReference type="InterPro" id="IPR025390">
    <property type="entry name" value="Dsc3_C"/>
</dbReference>
<dbReference type="Pfam" id="PF00240">
    <property type="entry name" value="ubiquitin"/>
    <property type="match status" value="1"/>
</dbReference>
<dbReference type="InterPro" id="IPR045226">
    <property type="entry name" value="Dsc3"/>
</dbReference>
<dbReference type="PROSITE" id="PS50053">
    <property type="entry name" value="UBIQUITIN_2"/>
    <property type="match status" value="1"/>
</dbReference>
<feature type="domain" description="Ubiquitin-like" evidence="2">
    <location>
        <begin position="4"/>
        <end position="83"/>
    </location>
</feature>
<accession>A0A9W7AE20</accession>
<dbReference type="Pfam" id="PF13373">
    <property type="entry name" value="Dsc3_C"/>
    <property type="match status" value="1"/>
</dbReference>
<dbReference type="SUPFAM" id="SSF54236">
    <property type="entry name" value="Ubiquitin-like"/>
    <property type="match status" value="1"/>
</dbReference>
<dbReference type="InterPro" id="IPR029071">
    <property type="entry name" value="Ubiquitin-like_domsf"/>
</dbReference>
<evidence type="ECO:0000313" key="3">
    <source>
        <dbReference type="EMBL" id="GMH71016.1"/>
    </source>
</evidence>
<dbReference type="AlphaFoldDB" id="A0A9W7AE20"/>
<dbReference type="InterPro" id="IPR000626">
    <property type="entry name" value="Ubiquitin-like_dom"/>
</dbReference>
<dbReference type="Gene3D" id="3.10.20.90">
    <property type="entry name" value="Phosphatidylinositol 3-kinase Catalytic Subunit, Chain A, domain 1"/>
    <property type="match status" value="1"/>
</dbReference>
<protein>
    <recommendedName>
        <fullName evidence="2">Ubiquitin-like domain-containing protein</fullName>
    </recommendedName>
</protein>
<comment type="caution">
    <text evidence="3">The sequence shown here is derived from an EMBL/GenBank/DDBJ whole genome shotgun (WGS) entry which is preliminary data.</text>
</comment>
<feature type="compositionally biased region" description="Basic residues" evidence="1">
    <location>
        <begin position="190"/>
        <end position="200"/>
    </location>
</feature>
<evidence type="ECO:0000256" key="1">
    <source>
        <dbReference type="SAM" id="MobiDB-lite"/>
    </source>
</evidence>
<name>A0A9W7AE20_9STRA</name>
<proteinExistence type="predicted"/>
<dbReference type="PANTHER" id="PTHR28049">
    <property type="entry name" value="TRANSMEMBRANE PROTEIN YOR223W"/>
    <property type="match status" value="1"/>
</dbReference>
<dbReference type="PANTHER" id="PTHR28049:SF1">
    <property type="entry name" value="DSC E3 UBIQUITIN LIGASE COMPLEX SUBUNIT 3"/>
    <property type="match status" value="1"/>
</dbReference>
<organism evidence="3 4">
    <name type="scientific">Triparma laevis f. inornata</name>
    <dbReference type="NCBI Taxonomy" id="1714386"/>
    <lineage>
        <taxon>Eukaryota</taxon>
        <taxon>Sar</taxon>
        <taxon>Stramenopiles</taxon>
        <taxon>Ochrophyta</taxon>
        <taxon>Bolidophyceae</taxon>
        <taxon>Parmales</taxon>
        <taxon>Triparmaceae</taxon>
        <taxon>Triparma</taxon>
    </lineage>
</organism>
<dbReference type="Proteomes" id="UP001162640">
    <property type="component" value="Unassembled WGS sequence"/>
</dbReference>